<feature type="compositionally biased region" description="Pro residues" evidence="1">
    <location>
        <begin position="24"/>
        <end position="38"/>
    </location>
</feature>
<evidence type="ECO:0000313" key="2">
    <source>
        <dbReference type="EMBL" id="EEC05447.1"/>
    </source>
</evidence>
<keyword evidence="4" id="KW-1185">Reference proteome</keyword>
<dbReference type="VEuPathDB" id="VectorBase:ISCW017606"/>
<dbReference type="AlphaFoldDB" id="B7PFS5"/>
<organism>
    <name type="scientific">Ixodes scapularis</name>
    <name type="common">Black-legged tick</name>
    <name type="synonym">Deer tick</name>
    <dbReference type="NCBI Taxonomy" id="6945"/>
    <lineage>
        <taxon>Eukaryota</taxon>
        <taxon>Metazoa</taxon>
        <taxon>Ecdysozoa</taxon>
        <taxon>Arthropoda</taxon>
        <taxon>Chelicerata</taxon>
        <taxon>Arachnida</taxon>
        <taxon>Acari</taxon>
        <taxon>Parasitiformes</taxon>
        <taxon>Ixodida</taxon>
        <taxon>Ixodoidea</taxon>
        <taxon>Ixodidae</taxon>
        <taxon>Ixodinae</taxon>
        <taxon>Ixodes</taxon>
    </lineage>
</organism>
<dbReference type="EMBL" id="DS704057">
    <property type="protein sequence ID" value="EEC05447.1"/>
    <property type="molecule type" value="Genomic_DNA"/>
</dbReference>
<reference evidence="2 4" key="1">
    <citation type="submission" date="2008-03" db="EMBL/GenBank/DDBJ databases">
        <title>Annotation of Ixodes scapularis.</title>
        <authorList>
            <consortium name="Ixodes scapularis Genome Project Consortium"/>
            <person name="Caler E."/>
            <person name="Hannick L.I."/>
            <person name="Bidwell S."/>
            <person name="Joardar V."/>
            <person name="Thiagarajan M."/>
            <person name="Amedeo P."/>
            <person name="Galinsky K.J."/>
            <person name="Schobel S."/>
            <person name="Inman J."/>
            <person name="Hostetler J."/>
            <person name="Miller J."/>
            <person name="Hammond M."/>
            <person name="Megy K."/>
            <person name="Lawson D."/>
            <person name="Kodira C."/>
            <person name="Sutton G."/>
            <person name="Meyer J."/>
            <person name="Hill C.A."/>
            <person name="Birren B."/>
            <person name="Nene V."/>
            <person name="Collins F."/>
            <person name="Alarcon-Chaidez F."/>
            <person name="Wikel S."/>
            <person name="Strausberg R."/>
        </authorList>
    </citation>
    <scope>NUCLEOTIDE SEQUENCE [LARGE SCALE GENOMIC DNA]</scope>
    <source>
        <strain evidence="4">Wikel</strain>
        <strain evidence="2">Wikel colony</strain>
    </source>
</reference>
<dbReference type="PaxDb" id="6945-B7PFS5"/>
<dbReference type="Proteomes" id="UP000001555">
    <property type="component" value="Unassembled WGS sequence"/>
</dbReference>
<feature type="compositionally biased region" description="Pro residues" evidence="1">
    <location>
        <begin position="1"/>
        <end position="13"/>
    </location>
</feature>
<name>B7PFS5_IXOSC</name>
<evidence type="ECO:0000313" key="3">
    <source>
        <dbReference type="EnsemblMetazoa" id="ISCW017606-PA"/>
    </source>
</evidence>
<protein>
    <submittedName>
        <fullName evidence="2 3">Uncharacterized protein</fullName>
    </submittedName>
</protein>
<dbReference type="EMBL" id="ABJB010725111">
    <property type="status" value="NOT_ANNOTATED_CDS"/>
    <property type="molecule type" value="Genomic_DNA"/>
</dbReference>
<dbReference type="HOGENOM" id="CLU_2711976_0_0_1"/>
<gene>
    <name evidence="2" type="ORF">IscW_ISCW017606</name>
</gene>
<reference evidence="3" key="2">
    <citation type="submission" date="2020-05" db="UniProtKB">
        <authorList>
            <consortium name="EnsemblMetazoa"/>
        </authorList>
    </citation>
    <scope>IDENTIFICATION</scope>
    <source>
        <strain evidence="3">wikel</strain>
    </source>
</reference>
<proteinExistence type="predicted"/>
<feature type="region of interest" description="Disordered" evidence="1">
    <location>
        <begin position="1"/>
        <end position="60"/>
    </location>
</feature>
<feature type="non-terminal residue" evidence="2">
    <location>
        <position position="73"/>
    </location>
</feature>
<dbReference type="EnsemblMetazoa" id="ISCW017606-RA">
    <property type="protein sequence ID" value="ISCW017606-PA"/>
    <property type="gene ID" value="ISCW017606"/>
</dbReference>
<accession>B7PFS5</accession>
<evidence type="ECO:0000256" key="1">
    <source>
        <dbReference type="SAM" id="MobiDB-lite"/>
    </source>
</evidence>
<sequence>PNSAPYPAPPATRPLPSKLTMTNPPSPKNSSAPPPPPPKKTRYTRNCDSPPFAAKNKNTSSRMCLRISMMRAT</sequence>
<dbReference type="InParanoid" id="B7PFS5"/>
<feature type="non-terminal residue" evidence="2">
    <location>
        <position position="1"/>
    </location>
</feature>
<evidence type="ECO:0000313" key="4">
    <source>
        <dbReference type="Proteomes" id="UP000001555"/>
    </source>
</evidence>